<keyword evidence="6" id="KW-1133">Transmembrane helix</keyword>
<dbReference type="InterPro" id="IPR000642">
    <property type="entry name" value="Peptidase_M41"/>
</dbReference>
<evidence type="ECO:0000259" key="7">
    <source>
        <dbReference type="SMART" id="SM00382"/>
    </source>
</evidence>
<protein>
    <recommendedName>
        <fullName evidence="7">AAA+ ATPase domain-containing protein</fullName>
    </recommendedName>
</protein>
<evidence type="ECO:0000256" key="2">
    <source>
        <dbReference type="ARBA" id="ARBA00010550"/>
    </source>
</evidence>
<keyword evidence="9" id="KW-1185">Reference proteome</keyword>
<dbReference type="Gene3D" id="1.10.8.60">
    <property type="match status" value="1"/>
</dbReference>
<sequence length="1051" mass="115881">MEMMAAASALQAHHPPPCFFPPVSSCHNNTRVCSRVLGLGSTPRLLRLRIRTRTTRIRILYIRAVANKDSSSGEDYVSRLLRERPSQVEPKYLIGDELLTLREKQRLETPLWKRAVETVQNQFAKVGSETPSQPEDEIPVPSKKSDANERDKQVFLSDLLREYRGNLYVPEEAFSGHVSELEEFNRLLDVLPEMTFESFLKAMNAQQVEMLTSRGHASPRGEFVYYDFIVDLKSIPGEQHLQRRHWAMHLTEPEAQTVLSKYTGPQNEVETYFTPYVEPPPATPHPAASSISGRVVLELSVVASLVGAAAFAVGGMASVLLFTLTGTLSVLLLRVLWPLAAPLVNPVLGLVLDIARATGNVILGVLSGGAVGSKGLPALFSDGYRYLTSGALFSSARTLGAIIFVLVAMAALAKFTLTRRPKDFTKWDLWQAIEFGQSKPQARVEGTTGVGFADVAGIDDVVTELQELVSYLKDPERFNQMGTKPPHGVLLEGPPGCGKTLLAKAIAGEAGVPFYQMAGSEFVEVLVGVGAARIRDLFKRAKVNRPSVVFIDEIDALGAMRHGAAGEEGMDSYNAGAQERETTLNQLLIELDGFDTGKGVVFLGATNRMDMLDPALLRPGRFDRKIAIRPPRAKGRYEILKVHSKGVKLDESVDLESYAKNLPGWSGAELAQLLQEAALVAVRHGGTVINRLDMDRALDRLTMGSERIGLQRRLPVHRRMATHETGLALTSHLLRRLEDAETEFCDRVSIVPRGETLARTIFDRLDDEAYLFERLPALLHRLQVMLGGRAAEEVMYGRDTSTFSLLHLPDASWLARKLVSVWNLEGGITITGDPNPWSREAVFTGPSLGFEGGLYDNYGFVERPLNYDLVQETTLRTKALLDNMYMKTLTLLKQHHAALTKAVYVVMEKEELFGEELDQIIDLYPLGTSVQVVEDEEEPGDLLPLPDDLEAGLDELRSSSELRERILVPEDFGGDDDDQVSVLRQKTNGNGEARKQLLLEEALRREKEGSTLEGGDIAATTRSSTVYNDDAAAGNSQTPASVRTGDIDSNF</sequence>
<comment type="similarity">
    <text evidence="1">In the C-terminal section; belongs to the peptidase M41 family.</text>
</comment>
<dbReference type="SUPFAM" id="SSF52540">
    <property type="entry name" value="P-loop containing nucleoside triphosphate hydrolases"/>
    <property type="match status" value="1"/>
</dbReference>
<reference evidence="8" key="1">
    <citation type="submission" date="2024-02" db="EMBL/GenBank/DDBJ databases">
        <authorList>
            <consortium name="ELIXIR-Norway"/>
            <consortium name="Elixir Norway"/>
        </authorList>
    </citation>
    <scope>NUCLEOTIDE SEQUENCE</scope>
</reference>
<feature type="domain" description="AAA+ ATPase" evidence="7">
    <location>
        <begin position="485"/>
        <end position="632"/>
    </location>
</feature>
<evidence type="ECO:0000256" key="6">
    <source>
        <dbReference type="SAM" id="Phobius"/>
    </source>
</evidence>
<dbReference type="Pfam" id="PF01434">
    <property type="entry name" value="Peptidase_M41"/>
    <property type="match status" value="1"/>
</dbReference>
<keyword evidence="3" id="KW-0645">Protease</keyword>
<evidence type="ECO:0000313" key="9">
    <source>
        <dbReference type="Proteomes" id="UP001497512"/>
    </source>
</evidence>
<dbReference type="InterPro" id="IPR041569">
    <property type="entry name" value="AAA_lid_3"/>
</dbReference>
<feature type="transmembrane region" description="Helical" evidence="6">
    <location>
        <begin position="299"/>
        <end position="323"/>
    </location>
</feature>
<keyword evidence="4" id="KW-0378">Hydrolase</keyword>
<keyword evidence="6" id="KW-0812">Transmembrane</keyword>
<dbReference type="InterPro" id="IPR027417">
    <property type="entry name" value="P-loop_NTPase"/>
</dbReference>
<evidence type="ECO:0000256" key="5">
    <source>
        <dbReference type="SAM" id="MobiDB-lite"/>
    </source>
</evidence>
<evidence type="ECO:0000256" key="3">
    <source>
        <dbReference type="ARBA" id="ARBA00022670"/>
    </source>
</evidence>
<dbReference type="PANTHER" id="PTHR23076">
    <property type="entry name" value="METALLOPROTEASE M41 FTSH"/>
    <property type="match status" value="1"/>
</dbReference>
<gene>
    <name evidence="8" type="ORF">CSSPTR1EN2_LOCUS15292</name>
</gene>
<keyword evidence="6" id="KW-0472">Membrane</keyword>
<feature type="region of interest" description="Disordered" evidence="5">
    <location>
        <begin position="1006"/>
        <end position="1051"/>
    </location>
</feature>
<feature type="compositionally biased region" description="Polar residues" evidence="5">
    <location>
        <begin position="1034"/>
        <end position="1051"/>
    </location>
</feature>
<organism evidence="8 9">
    <name type="scientific">Sphagnum troendelagicum</name>
    <dbReference type="NCBI Taxonomy" id="128251"/>
    <lineage>
        <taxon>Eukaryota</taxon>
        <taxon>Viridiplantae</taxon>
        <taxon>Streptophyta</taxon>
        <taxon>Embryophyta</taxon>
        <taxon>Bryophyta</taxon>
        <taxon>Sphagnophytina</taxon>
        <taxon>Sphagnopsida</taxon>
        <taxon>Sphagnales</taxon>
        <taxon>Sphagnaceae</taxon>
        <taxon>Sphagnum</taxon>
    </lineage>
</organism>
<feature type="transmembrane region" description="Helical" evidence="6">
    <location>
        <begin position="399"/>
        <end position="417"/>
    </location>
</feature>
<dbReference type="Pfam" id="PF00004">
    <property type="entry name" value="AAA"/>
    <property type="match status" value="1"/>
</dbReference>
<dbReference type="CDD" id="cd19501">
    <property type="entry name" value="RecA-like_FtsH"/>
    <property type="match status" value="1"/>
</dbReference>
<feature type="compositionally biased region" description="Polar residues" evidence="5">
    <location>
        <begin position="124"/>
        <end position="133"/>
    </location>
</feature>
<dbReference type="InterPro" id="IPR003593">
    <property type="entry name" value="AAA+_ATPase"/>
</dbReference>
<proteinExistence type="inferred from homology"/>
<evidence type="ECO:0000313" key="8">
    <source>
        <dbReference type="EMBL" id="CAK9220223.1"/>
    </source>
</evidence>
<feature type="region of interest" description="Disordered" evidence="5">
    <location>
        <begin position="124"/>
        <end position="147"/>
    </location>
</feature>
<accession>A0ABP0UFQ2</accession>
<dbReference type="InterPro" id="IPR003959">
    <property type="entry name" value="ATPase_AAA_core"/>
</dbReference>
<name>A0ABP0UFQ2_9BRYO</name>
<dbReference type="PANTHER" id="PTHR23076:SF111">
    <property type="entry name" value="INACTIVE ATP-DEPENDENT ZINC METALLOPROTEASE FTSHI 1, CHLOROPLASTIC-RELATED"/>
    <property type="match status" value="1"/>
</dbReference>
<dbReference type="Pfam" id="PF17862">
    <property type="entry name" value="AAA_lid_3"/>
    <property type="match status" value="1"/>
</dbReference>
<comment type="similarity">
    <text evidence="2">In the N-terminal section; belongs to the AAA ATPase family.</text>
</comment>
<dbReference type="InterPro" id="IPR037219">
    <property type="entry name" value="Peptidase_M41-like"/>
</dbReference>
<dbReference type="Gene3D" id="1.20.58.760">
    <property type="entry name" value="Peptidase M41"/>
    <property type="match status" value="1"/>
</dbReference>
<evidence type="ECO:0000256" key="1">
    <source>
        <dbReference type="ARBA" id="ARBA00010044"/>
    </source>
</evidence>
<evidence type="ECO:0000256" key="4">
    <source>
        <dbReference type="ARBA" id="ARBA00022801"/>
    </source>
</evidence>
<dbReference type="Gene3D" id="3.40.50.300">
    <property type="entry name" value="P-loop containing nucleotide triphosphate hydrolases"/>
    <property type="match status" value="1"/>
</dbReference>
<feature type="transmembrane region" description="Helical" evidence="6">
    <location>
        <begin position="335"/>
        <end position="354"/>
    </location>
</feature>
<dbReference type="EMBL" id="OZ019895">
    <property type="protein sequence ID" value="CAK9220223.1"/>
    <property type="molecule type" value="Genomic_DNA"/>
</dbReference>
<dbReference type="SMART" id="SM00382">
    <property type="entry name" value="AAA"/>
    <property type="match status" value="1"/>
</dbReference>
<feature type="transmembrane region" description="Helical" evidence="6">
    <location>
        <begin position="361"/>
        <end position="379"/>
    </location>
</feature>
<dbReference type="SUPFAM" id="SSF140990">
    <property type="entry name" value="FtsH protease domain-like"/>
    <property type="match status" value="1"/>
</dbReference>
<dbReference type="Proteomes" id="UP001497512">
    <property type="component" value="Chromosome 3"/>
</dbReference>